<dbReference type="RefSeq" id="WP_184669028.1">
    <property type="nucleotide sequence ID" value="NZ_BAABAI010000001.1"/>
</dbReference>
<sequence>MTITQRNSMDDTTQDAEHPIVDVDATTQAVGYGDLTLLSLSECFRPVAKSLCGLSRRNVGFAFLSGVEEGVRRCVEKSADGSRGVWPR</sequence>
<reference evidence="1 2" key="1">
    <citation type="submission" date="2020-08" db="EMBL/GenBank/DDBJ databases">
        <title>Sequencing the genomes of 1000 actinobacteria strains.</title>
        <authorList>
            <person name="Klenk H.-P."/>
        </authorList>
    </citation>
    <scope>NUCLEOTIDE SEQUENCE [LARGE SCALE GENOMIC DNA]</scope>
    <source>
        <strain evidence="1 2">DSM 45084</strain>
    </source>
</reference>
<name>A0A7W7WVM6_9PSEU</name>
<evidence type="ECO:0000313" key="2">
    <source>
        <dbReference type="Proteomes" id="UP000542674"/>
    </source>
</evidence>
<dbReference type="AlphaFoldDB" id="A0A7W7WVM6"/>
<organism evidence="1 2">
    <name type="scientific">Saccharothrix violaceirubra</name>
    <dbReference type="NCBI Taxonomy" id="413306"/>
    <lineage>
        <taxon>Bacteria</taxon>
        <taxon>Bacillati</taxon>
        <taxon>Actinomycetota</taxon>
        <taxon>Actinomycetes</taxon>
        <taxon>Pseudonocardiales</taxon>
        <taxon>Pseudonocardiaceae</taxon>
        <taxon>Saccharothrix</taxon>
    </lineage>
</organism>
<evidence type="ECO:0000313" key="1">
    <source>
        <dbReference type="EMBL" id="MBB4965480.1"/>
    </source>
</evidence>
<dbReference type="EMBL" id="JACHJS010000001">
    <property type="protein sequence ID" value="MBB4965480.1"/>
    <property type="molecule type" value="Genomic_DNA"/>
</dbReference>
<protein>
    <submittedName>
        <fullName evidence="1">Uncharacterized protein</fullName>
    </submittedName>
</protein>
<dbReference type="Proteomes" id="UP000542674">
    <property type="component" value="Unassembled WGS sequence"/>
</dbReference>
<accession>A0A7W7WVM6</accession>
<proteinExistence type="predicted"/>
<comment type="caution">
    <text evidence="1">The sequence shown here is derived from an EMBL/GenBank/DDBJ whole genome shotgun (WGS) entry which is preliminary data.</text>
</comment>
<gene>
    <name evidence="1" type="ORF">F4559_002839</name>
</gene>
<keyword evidence="2" id="KW-1185">Reference proteome</keyword>